<organism evidence="2 3">
    <name type="scientific">Gracilibacillus kekensis</name>
    <dbReference type="NCBI Taxonomy" id="1027249"/>
    <lineage>
        <taxon>Bacteria</taxon>
        <taxon>Bacillati</taxon>
        <taxon>Bacillota</taxon>
        <taxon>Bacilli</taxon>
        <taxon>Bacillales</taxon>
        <taxon>Bacillaceae</taxon>
        <taxon>Gracilibacillus</taxon>
    </lineage>
</organism>
<keyword evidence="1" id="KW-0472">Membrane</keyword>
<evidence type="ECO:0000313" key="2">
    <source>
        <dbReference type="EMBL" id="SHM94897.1"/>
    </source>
</evidence>
<name>A0A1M7MV42_9BACI</name>
<evidence type="ECO:0000256" key="1">
    <source>
        <dbReference type="SAM" id="Phobius"/>
    </source>
</evidence>
<gene>
    <name evidence="2" type="ORF">SAMN05216179_1381</name>
</gene>
<protein>
    <submittedName>
        <fullName evidence="2">Uncharacterized protein</fullName>
    </submittedName>
</protein>
<dbReference type="STRING" id="1027249.SAMN05216179_1381"/>
<proteinExistence type="predicted"/>
<sequence>MVIFNRFYENMYIPVSFNHLKFIFMLIGVYLSYIMKLGNGLK</sequence>
<dbReference type="Proteomes" id="UP000184184">
    <property type="component" value="Unassembled WGS sequence"/>
</dbReference>
<dbReference type="AlphaFoldDB" id="A0A1M7MV42"/>
<reference evidence="2 3" key="1">
    <citation type="submission" date="2016-11" db="EMBL/GenBank/DDBJ databases">
        <authorList>
            <person name="Jaros S."/>
            <person name="Januszkiewicz K."/>
            <person name="Wedrychowicz H."/>
        </authorList>
    </citation>
    <scope>NUCLEOTIDE SEQUENCE [LARGE SCALE GENOMIC DNA]</scope>
    <source>
        <strain evidence="2 3">CGMCC 1.10681</strain>
    </source>
</reference>
<keyword evidence="1" id="KW-1133">Transmembrane helix</keyword>
<evidence type="ECO:0000313" key="3">
    <source>
        <dbReference type="Proteomes" id="UP000184184"/>
    </source>
</evidence>
<keyword evidence="3" id="KW-1185">Reference proteome</keyword>
<dbReference type="EMBL" id="FRCZ01000002">
    <property type="protein sequence ID" value="SHM94897.1"/>
    <property type="molecule type" value="Genomic_DNA"/>
</dbReference>
<accession>A0A1M7MV42</accession>
<keyword evidence="1" id="KW-0812">Transmembrane</keyword>
<feature type="transmembrane region" description="Helical" evidence="1">
    <location>
        <begin position="12"/>
        <end position="33"/>
    </location>
</feature>